<dbReference type="Proteomes" id="UP000030645">
    <property type="component" value="Unassembled WGS sequence"/>
</dbReference>
<dbReference type="AlphaFoldDB" id="W9SBJ3"/>
<evidence type="ECO:0000313" key="2">
    <source>
        <dbReference type="EMBL" id="EXC34534.1"/>
    </source>
</evidence>
<gene>
    <name evidence="2" type="ORF">L484_019133</name>
</gene>
<evidence type="ECO:0000313" key="3">
    <source>
        <dbReference type="Proteomes" id="UP000030645"/>
    </source>
</evidence>
<sequence>MEEIEGEMMEGSNLDIDKIEGGPSLGRAEMHRRREQANCKGGLVKYTDYWRKESGVE</sequence>
<name>W9SBJ3_9ROSA</name>
<proteinExistence type="predicted"/>
<reference evidence="3" key="1">
    <citation type="submission" date="2013-01" db="EMBL/GenBank/DDBJ databases">
        <title>Draft Genome Sequence of a Mulberry Tree, Morus notabilis C.K. Schneid.</title>
        <authorList>
            <person name="He N."/>
            <person name="Zhao S."/>
        </authorList>
    </citation>
    <scope>NUCLEOTIDE SEQUENCE</scope>
</reference>
<keyword evidence="3" id="KW-1185">Reference proteome</keyword>
<feature type="region of interest" description="Disordered" evidence="1">
    <location>
        <begin position="1"/>
        <end position="24"/>
    </location>
</feature>
<accession>W9SBJ3</accession>
<evidence type="ECO:0000256" key="1">
    <source>
        <dbReference type="SAM" id="MobiDB-lite"/>
    </source>
</evidence>
<organism evidence="2 3">
    <name type="scientific">Morus notabilis</name>
    <dbReference type="NCBI Taxonomy" id="981085"/>
    <lineage>
        <taxon>Eukaryota</taxon>
        <taxon>Viridiplantae</taxon>
        <taxon>Streptophyta</taxon>
        <taxon>Embryophyta</taxon>
        <taxon>Tracheophyta</taxon>
        <taxon>Spermatophyta</taxon>
        <taxon>Magnoliopsida</taxon>
        <taxon>eudicotyledons</taxon>
        <taxon>Gunneridae</taxon>
        <taxon>Pentapetalae</taxon>
        <taxon>rosids</taxon>
        <taxon>fabids</taxon>
        <taxon>Rosales</taxon>
        <taxon>Moraceae</taxon>
        <taxon>Moreae</taxon>
        <taxon>Morus</taxon>
    </lineage>
</organism>
<dbReference type="EMBL" id="KE346350">
    <property type="protein sequence ID" value="EXC34534.1"/>
    <property type="molecule type" value="Genomic_DNA"/>
</dbReference>
<protein>
    <submittedName>
        <fullName evidence="2">Uncharacterized protein</fullName>
    </submittedName>
</protein>